<sequence>MPATTRSTVLVTGSEGQTASALVDLLSLSPNQFDTRTVSLSKSDVSSLEDIFSTTRIDSIFLVPPQTRDAIARVRILLDVAQQHNVAYVVLVSMLGAEDQTGTFAEHFTEMEHHLQSSRLPHTILRTSPLQQNFLHLADDFHQPIPTIALPISNGSFAPVHAKDVARAAVALLSNPSRHLNRTYTLTGPDLLTGVEIAGRASMAIDRPVRFRNGSIAQARAQMRRIREEHETGRLQEWFIQSVVQVYQAIAAGHYQMVTSDVLALTGRPATPIDIFFQENKSVFNKSEGSVNDHHDTRPAACIMDRSADYVSVAYKGAYGTGLGRYVLLPLPAKL</sequence>
<dbReference type="Pfam" id="PF05368">
    <property type="entry name" value="NmrA"/>
    <property type="match status" value="1"/>
</dbReference>
<dbReference type="Proteomes" id="UP000053201">
    <property type="component" value="Unassembled WGS sequence"/>
</dbReference>
<dbReference type="Gene3D" id="3.90.25.10">
    <property type="entry name" value="UDP-galactose 4-epimerase, domain 1"/>
    <property type="match status" value="1"/>
</dbReference>
<dbReference type="Gene3D" id="3.40.50.720">
    <property type="entry name" value="NAD(P)-binding Rossmann-like Domain"/>
    <property type="match status" value="1"/>
</dbReference>
<evidence type="ECO:0000313" key="2">
    <source>
        <dbReference type="EMBL" id="KNC98051.1"/>
    </source>
</evidence>
<name>A0A0L0HAR0_SPIPD</name>
<evidence type="ECO:0000259" key="1">
    <source>
        <dbReference type="Pfam" id="PF05368"/>
    </source>
</evidence>
<dbReference type="VEuPathDB" id="FungiDB:SPPG_06465"/>
<evidence type="ECO:0000313" key="3">
    <source>
        <dbReference type="Proteomes" id="UP000053201"/>
    </source>
</evidence>
<dbReference type="OMA" id="WFMQNFS"/>
<dbReference type="GeneID" id="27689763"/>
<gene>
    <name evidence="2" type="ORF">SPPG_06465</name>
</gene>
<proteinExistence type="predicted"/>
<dbReference type="PANTHER" id="PTHR43162">
    <property type="match status" value="1"/>
</dbReference>
<dbReference type="OrthoDB" id="10254221at2759"/>
<dbReference type="STRING" id="645134.A0A0L0HAR0"/>
<dbReference type="PANTHER" id="PTHR43162:SF1">
    <property type="entry name" value="PRESTALK A DIFFERENTIATION PROTEIN A"/>
    <property type="match status" value="1"/>
</dbReference>
<protein>
    <recommendedName>
        <fullName evidence="1">NmrA-like domain-containing protein</fullName>
    </recommendedName>
</protein>
<keyword evidence="3" id="KW-1185">Reference proteome</keyword>
<dbReference type="eggNOG" id="ENOG502SAJ7">
    <property type="taxonomic scope" value="Eukaryota"/>
</dbReference>
<reference evidence="2 3" key="1">
    <citation type="submission" date="2009-08" db="EMBL/GenBank/DDBJ databases">
        <title>The Genome Sequence of Spizellomyces punctatus strain DAOM BR117.</title>
        <authorList>
            <consortium name="The Broad Institute Genome Sequencing Platform"/>
            <person name="Russ C."/>
            <person name="Cuomo C."/>
            <person name="Shea T."/>
            <person name="Young S.K."/>
            <person name="Zeng Q."/>
            <person name="Koehrsen M."/>
            <person name="Haas B."/>
            <person name="Borodovsky M."/>
            <person name="Guigo R."/>
            <person name="Alvarado L."/>
            <person name="Berlin A."/>
            <person name="Bochicchio J."/>
            <person name="Borenstein D."/>
            <person name="Chapman S."/>
            <person name="Chen Z."/>
            <person name="Engels R."/>
            <person name="Freedman E."/>
            <person name="Gellesch M."/>
            <person name="Goldberg J."/>
            <person name="Griggs A."/>
            <person name="Gujja S."/>
            <person name="Heiman D."/>
            <person name="Hepburn T."/>
            <person name="Howarth C."/>
            <person name="Jen D."/>
            <person name="Larson L."/>
            <person name="Lewis B."/>
            <person name="Mehta T."/>
            <person name="Park D."/>
            <person name="Pearson M."/>
            <person name="Roberts A."/>
            <person name="Saif S."/>
            <person name="Shenoy N."/>
            <person name="Sisk P."/>
            <person name="Stolte C."/>
            <person name="Sykes S."/>
            <person name="Thomson T."/>
            <person name="Walk T."/>
            <person name="White J."/>
            <person name="Yandava C."/>
            <person name="Burger G."/>
            <person name="Gray M.W."/>
            <person name="Holland P.W.H."/>
            <person name="King N."/>
            <person name="Lang F.B.F."/>
            <person name="Roger A.J."/>
            <person name="Ruiz-Trillo I."/>
            <person name="Lander E."/>
            <person name="Nusbaum C."/>
        </authorList>
    </citation>
    <scope>NUCLEOTIDE SEQUENCE [LARGE SCALE GENOMIC DNA]</scope>
    <source>
        <strain evidence="2 3">DAOM BR117</strain>
    </source>
</reference>
<dbReference type="RefSeq" id="XP_016606091.1">
    <property type="nucleotide sequence ID" value="XM_016754667.1"/>
</dbReference>
<accession>A0A0L0HAR0</accession>
<organism evidence="2 3">
    <name type="scientific">Spizellomyces punctatus (strain DAOM BR117)</name>
    <dbReference type="NCBI Taxonomy" id="645134"/>
    <lineage>
        <taxon>Eukaryota</taxon>
        <taxon>Fungi</taxon>
        <taxon>Fungi incertae sedis</taxon>
        <taxon>Chytridiomycota</taxon>
        <taxon>Chytridiomycota incertae sedis</taxon>
        <taxon>Chytridiomycetes</taxon>
        <taxon>Spizellomycetales</taxon>
        <taxon>Spizellomycetaceae</taxon>
        <taxon>Spizellomyces</taxon>
    </lineage>
</organism>
<dbReference type="EMBL" id="KQ257461">
    <property type="protein sequence ID" value="KNC98051.1"/>
    <property type="molecule type" value="Genomic_DNA"/>
</dbReference>
<dbReference type="SUPFAM" id="SSF51735">
    <property type="entry name" value="NAD(P)-binding Rossmann-fold domains"/>
    <property type="match status" value="1"/>
</dbReference>
<dbReference type="InterPro" id="IPR036291">
    <property type="entry name" value="NAD(P)-bd_dom_sf"/>
</dbReference>
<feature type="domain" description="NmrA-like" evidence="1">
    <location>
        <begin position="42"/>
        <end position="220"/>
    </location>
</feature>
<dbReference type="AlphaFoldDB" id="A0A0L0HAR0"/>
<dbReference type="InParanoid" id="A0A0L0HAR0"/>
<dbReference type="InterPro" id="IPR051604">
    <property type="entry name" value="Ergot_Alk_Oxidoreductase"/>
</dbReference>
<dbReference type="InterPro" id="IPR008030">
    <property type="entry name" value="NmrA-like"/>
</dbReference>